<dbReference type="EC" id="4.4.1.17" evidence="10"/>
<dbReference type="GO" id="GO:0046872">
    <property type="term" value="F:metal ion binding"/>
    <property type="evidence" value="ECO:0007669"/>
    <property type="project" value="UniProtKB-KW"/>
</dbReference>
<dbReference type="Proteomes" id="UP001165122">
    <property type="component" value="Unassembled WGS sequence"/>
</dbReference>
<evidence type="ECO:0000313" key="12">
    <source>
        <dbReference type="EMBL" id="GMH71162.1"/>
    </source>
</evidence>
<keyword evidence="6 10" id="KW-0408">Iron</keyword>
<feature type="compositionally biased region" description="Polar residues" evidence="11">
    <location>
        <begin position="15"/>
        <end position="36"/>
    </location>
</feature>
<dbReference type="PANTHER" id="PTHR12743">
    <property type="entry name" value="CYTOCHROME C1 HEME LYASE"/>
    <property type="match status" value="1"/>
</dbReference>
<comment type="function">
    <text evidence="10">Lyase that catalyzes the covalent linking of the heme group to the cytochrome C apoprotein to produce the mature functional cytochrome.</text>
</comment>
<dbReference type="GO" id="GO:0004408">
    <property type="term" value="F:holocytochrome-c synthase activity"/>
    <property type="evidence" value="ECO:0007669"/>
    <property type="project" value="UniProtKB-EC"/>
</dbReference>
<dbReference type="AlphaFoldDB" id="A0A9W7E9T3"/>
<keyword evidence="3 10" id="KW-0349">Heme</keyword>
<proteinExistence type="inferred from homology"/>
<reference evidence="13" key="1">
    <citation type="journal article" date="2023" name="Commun. Biol.">
        <title>Genome analysis of Parmales, the sister group of diatoms, reveals the evolutionary specialization of diatoms from phago-mixotrophs to photoautotrophs.</title>
        <authorList>
            <person name="Ban H."/>
            <person name="Sato S."/>
            <person name="Yoshikawa S."/>
            <person name="Yamada K."/>
            <person name="Nakamura Y."/>
            <person name="Ichinomiya M."/>
            <person name="Sato N."/>
            <person name="Blanc-Mathieu R."/>
            <person name="Endo H."/>
            <person name="Kuwata A."/>
            <person name="Ogata H."/>
        </authorList>
    </citation>
    <scope>NUCLEOTIDE SEQUENCE [LARGE SCALE GENOMIC DNA]</scope>
    <source>
        <strain evidence="13">NIES 3700</strain>
    </source>
</reference>
<evidence type="ECO:0000256" key="5">
    <source>
        <dbReference type="ARBA" id="ARBA00022792"/>
    </source>
</evidence>
<evidence type="ECO:0000256" key="8">
    <source>
        <dbReference type="ARBA" id="ARBA00023136"/>
    </source>
</evidence>
<evidence type="ECO:0000256" key="1">
    <source>
        <dbReference type="ARBA" id="ARBA00004273"/>
    </source>
</evidence>
<comment type="subcellular location">
    <subcellularLocation>
        <location evidence="1 10">Mitochondrion inner membrane</location>
    </subcellularLocation>
</comment>
<feature type="compositionally biased region" description="Low complexity" evidence="11">
    <location>
        <begin position="187"/>
        <end position="211"/>
    </location>
</feature>
<gene>
    <name evidence="12" type="ORF">TrLO_g13277</name>
</gene>
<evidence type="ECO:0000256" key="10">
    <source>
        <dbReference type="RuleBase" id="RU363130"/>
    </source>
</evidence>
<protein>
    <recommendedName>
        <fullName evidence="10">Holocytochrome c-type synthase</fullName>
        <ecNumber evidence="10">4.4.1.17</ecNumber>
    </recommendedName>
</protein>
<comment type="similarity">
    <text evidence="2 10">Belongs to the cytochrome c-type heme lyase family.</text>
</comment>
<dbReference type="EMBL" id="BRXW01000634">
    <property type="protein sequence ID" value="GMH71162.1"/>
    <property type="molecule type" value="Genomic_DNA"/>
</dbReference>
<name>A0A9W7E9T3_9STRA</name>
<dbReference type="Pfam" id="PF01265">
    <property type="entry name" value="Cyto_heme_lyase"/>
    <property type="match status" value="1"/>
</dbReference>
<dbReference type="PANTHER" id="PTHR12743:SF0">
    <property type="entry name" value="HOLOCYTOCHROME C-TYPE SYNTHASE"/>
    <property type="match status" value="1"/>
</dbReference>
<sequence length="306" mass="34253">MSRPSRPSECPVKQDTYQSECPVSPEQRSMWSTLNPFSRGSSSSSGMLSSDIKNSDSPLPPSLEESASHKQTPLPGQDFPLHTHREVSSIPKSSHTPNHQSQVTAVGSPEEKEKWVYPSEQQYYNAVMRKGWKGISPSEIPEVVRIHNFVNERGWAEVCSWEEPHSTKIKESSKPPPSNSSTPSPPSSSTFTPRTLPWSPTTTTTSTYTPPKLIRFLGRPTDPSPKSFLNLLLGYKPPFDRHDWIISRTRTTLPHEALFLGGGGMVREEVRYVIDFYEGGGMGCFLDVRPAVDGVQQVLDRIRKFK</sequence>
<keyword evidence="7 10" id="KW-0496">Mitochondrion</keyword>
<evidence type="ECO:0000313" key="13">
    <source>
        <dbReference type="Proteomes" id="UP001165122"/>
    </source>
</evidence>
<comment type="caution">
    <text evidence="12">The sequence shown here is derived from an EMBL/GenBank/DDBJ whole genome shotgun (WGS) entry which is preliminary data.</text>
</comment>
<evidence type="ECO:0000256" key="7">
    <source>
        <dbReference type="ARBA" id="ARBA00023128"/>
    </source>
</evidence>
<feature type="region of interest" description="Disordered" evidence="11">
    <location>
        <begin position="1"/>
        <end position="113"/>
    </location>
</feature>
<comment type="catalytic activity">
    <reaction evidence="10">
        <text>holo-[cytochrome c] = apo-[cytochrome c] + heme b</text>
        <dbReference type="Rhea" id="RHEA:22648"/>
        <dbReference type="Rhea" id="RHEA-COMP:10725"/>
        <dbReference type="Rhea" id="RHEA-COMP:10726"/>
        <dbReference type="ChEBI" id="CHEBI:29950"/>
        <dbReference type="ChEBI" id="CHEBI:60344"/>
        <dbReference type="ChEBI" id="CHEBI:83739"/>
        <dbReference type="EC" id="4.4.1.17"/>
    </reaction>
</comment>
<keyword evidence="5 10" id="KW-0999">Mitochondrion inner membrane</keyword>
<keyword evidence="8 10" id="KW-0472">Membrane</keyword>
<keyword evidence="4 10" id="KW-0479">Metal-binding</keyword>
<evidence type="ECO:0000256" key="3">
    <source>
        <dbReference type="ARBA" id="ARBA00022617"/>
    </source>
</evidence>
<accession>A0A9W7E9T3</accession>
<keyword evidence="13" id="KW-1185">Reference proteome</keyword>
<evidence type="ECO:0000256" key="9">
    <source>
        <dbReference type="ARBA" id="ARBA00023239"/>
    </source>
</evidence>
<dbReference type="PROSITE" id="PS00822">
    <property type="entry name" value="CYTO_HEME_LYASE_2"/>
    <property type="match status" value="1"/>
</dbReference>
<dbReference type="InterPro" id="IPR000511">
    <property type="entry name" value="Holocyt_c/c1_synthase"/>
</dbReference>
<keyword evidence="9 10" id="KW-0456">Lyase</keyword>
<organism evidence="12 13">
    <name type="scientific">Triparma laevis f. longispina</name>
    <dbReference type="NCBI Taxonomy" id="1714387"/>
    <lineage>
        <taxon>Eukaryota</taxon>
        <taxon>Sar</taxon>
        <taxon>Stramenopiles</taxon>
        <taxon>Ochrophyta</taxon>
        <taxon>Bolidophyceae</taxon>
        <taxon>Parmales</taxon>
        <taxon>Triparmaceae</taxon>
        <taxon>Triparma</taxon>
    </lineage>
</organism>
<dbReference type="OrthoDB" id="4243at2759"/>
<feature type="compositionally biased region" description="Pro residues" evidence="11">
    <location>
        <begin position="174"/>
        <end position="186"/>
    </location>
</feature>
<evidence type="ECO:0000256" key="6">
    <source>
        <dbReference type="ARBA" id="ARBA00023004"/>
    </source>
</evidence>
<dbReference type="GO" id="GO:0005743">
    <property type="term" value="C:mitochondrial inner membrane"/>
    <property type="evidence" value="ECO:0007669"/>
    <property type="project" value="UniProtKB-SubCell"/>
</dbReference>
<evidence type="ECO:0000256" key="11">
    <source>
        <dbReference type="SAM" id="MobiDB-lite"/>
    </source>
</evidence>
<feature type="compositionally biased region" description="Low complexity" evidence="11">
    <location>
        <begin position="38"/>
        <end position="50"/>
    </location>
</feature>
<feature type="region of interest" description="Disordered" evidence="11">
    <location>
        <begin position="166"/>
        <end position="212"/>
    </location>
</feature>
<evidence type="ECO:0000256" key="4">
    <source>
        <dbReference type="ARBA" id="ARBA00022723"/>
    </source>
</evidence>
<feature type="compositionally biased region" description="Polar residues" evidence="11">
    <location>
        <begin position="90"/>
        <end position="105"/>
    </location>
</feature>
<evidence type="ECO:0000256" key="2">
    <source>
        <dbReference type="ARBA" id="ARBA00007255"/>
    </source>
</evidence>